<dbReference type="Proteomes" id="UP001498238">
    <property type="component" value="Unassembled WGS sequence"/>
</dbReference>
<evidence type="ECO:0000256" key="1">
    <source>
        <dbReference type="SAM" id="MobiDB-lite"/>
    </source>
</evidence>
<reference evidence="3 4" key="1">
    <citation type="submission" date="2024-01" db="EMBL/GenBank/DDBJ databases">
        <title>Characterization of antibiotic resistant novel bacterial strains and their environmental applications.</title>
        <authorList>
            <person name="Manzoor S."/>
            <person name="Abbas S."/>
            <person name="Arshad M."/>
            <person name="Ahmed I."/>
        </authorList>
    </citation>
    <scope>NUCLEOTIDE SEQUENCE [LARGE SCALE GENOMIC DNA]</scope>
    <source>
        <strain evidence="3 4">NCCP-602</strain>
    </source>
</reference>
<sequence length="285" mass="30296">MNRIVAIPALVSLLVLTGCTGAGGNPPGTGGTPTSAVKTPSEAATEDDTVVADEPLPVGLCGQAPAPLSDQRVYQGSKETDCGQARDALTAFGRGEDSVDESGHGTLVDGWSCVFPMDNEIVDYAITLSCEKGGQRFVLRPRSVAVPAGYAVLPWDYEGTATGAAGIYFTTESRKHHCSFTETELGCDNFNFPDDLPPVRYMGQPQQPTAIVLEPQGSPRFEVYGDPTFTQYSDSGEWGADTRVLGYGEVLWVRGIGCTTDPDRGVVCTNGQHGFEISSKRYAIN</sequence>
<protein>
    <submittedName>
        <fullName evidence="3">Uncharacterized protein</fullName>
    </submittedName>
</protein>
<keyword evidence="2" id="KW-0732">Signal</keyword>
<evidence type="ECO:0000313" key="4">
    <source>
        <dbReference type="Proteomes" id="UP001498238"/>
    </source>
</evidence>
<dbReference type="RefSeq" id="WP_339392511.1">
    <property type="nucleotide sequence ID" value="NZ_BAAAAF010000005.1"/>
</dbReference>
<accession>A0ABN0SND8</accession>
<proteinExistence type="predicted"/>
<feature type="chain" id="PRO_5047081816" evidence="2">
    <location>
        <begin position="25"/>
        <end position="285"/>
    </location>
</feature>
<name>A0ABN0SND8_9MICO</name>
<evidence type="ECO:0000256" key="2">
    <source>
        <dbReference type="SAM" id="SignalP"/>
    </source>
</evidence>
<gene>
    <name evidence="3" type="ORF">NCCP602_15910</name>
</gene>
<dbReference type="EMBL" id="BAAAAF010000005">
    <property type="protein sequence ID" value="GAA0035630.1"/>
    <property type="molecule type" value="Genomic_DNA"/>
</dbReference>
<keyword evidence="4" id="KW-1185">Reference proteome</keyword>
<comment type="caution">
    <text evidence="3">The sequence shown here is derived from an EMBL/GenBank/DDBJ whole genome shotgun (WGS) entry which is preliminary data.</text>
</comment>
<feature type="region of interest" description="Disordered" evidence="1">
    <location>
        <begin position="23"/>
        <end position="44"/>
    </location>
</feature>
<organism evidence="3 4">
    <name type="scientific">Brevibacterium metallidurans</name>
    <dbReference type="NCBI Taxonomy" id="1482676"/>
    <lineage>
        <taxon>Bacteria</taxon>
        <taxon>Bacillati</taxon>
        <taxon>Actinomycetota</taxon>
        <taxon>Actinomycetes</taxon>
        <taxon>Micrococcales</taxon>
        <taxon>Brevibacteriaceae</taxon>
        <taxon>Brevibacterium</taxon>
    </lineage>
</organism>
<feature type="signal peptide" evidence="2">
    <location>
        <begin position="1"/>
        <end position="24"/>
    </location>
</feature>
<dbReference type="PROSITE" id="PS51257">
    <property type="entry name" value="PROKAR_LIPOPROTEIN"/>
    <property type="match status" value="1"/>
</dbReference>
<evidence type="ECO:0000313" key="3">
    <source>
        <dbReference type="EMBL" id="GAA0035630.1"/>
    </source>
</evidence>